<dbReference type="Proteomes" id="UP000823889">
    <property type="component" value="Unassembled WGS sequence"/>
</dbReference>
<dbReference type="Gene3D" id="1.20.1290.10">
    <property type="entry name" value="AhpD-like"/>
    <property type="match status" value="1"/>
</dbReference>
<accession>A0A9D2U7X4</accession>
<dbReference type="SUPFAM" id="SSF69118">
    <property type="entry name" value="AhpD-like"/>
    <property type="match status" value="1"/>
</dbReference>
<evidence type="ECO:0000313" key="2">
    <source>
        <dbReference type="Proteomes" id="UP000823889"/>
    </source>
</evidence>
<protein>
    <submittedName>
        <fullName evidence="1">CMD domain protein</fullName>
    </submittedName>
</protein>
<proteinExistence type="predicted"/>
<evidence type="ECO:0000313" key="1">
    <source>
        <dbReference type="EMBL" id="HJD44025.1"/>
    </source>
</evidence>
<name>A0A9D2U7X4_9BURK</name>
<comment type="caution">
    <text evidence="1">The sequence shown here is derived from an EMBL/GenBank/DDBJ whole genome shotgun (WGS) entry which is preliminary data.</text>
</comment>
<gene>
    <name evidence="1" type="ORF">H9906_03240</name>
</gene>
<reference evidence="1" key="2">
    <citation type="submission" date="2021-04" db="EMBL/GenBank/DDBJ databases">
        <authorList>
            <person name="Gilroy R."/>
        </authorList>
    </citation>
    <scope>NUCLEOTIDE SEQUENCE</scope>
    <source>
        <strain evidence="1">9264</strain>
    </source>
</reference>
<dbReference type="EMBL" id="DWUQ01000063">
    <property type="protein sequence ID" value="HJD44025.1"/>
    <property type="molecule type" value="Genomic_DNA"/>
</dbReference>
<reference evidence="1" key="1">
    <citation type="journal article" date="2021" name="PeerJ">
        <title>Extensive microbial diversity within the chicken gut microbiome revealed by metagenomics and culture.</title>
        <authorList>
            <person name="Gilroy R."/>
            <person name="Ravi A."/>
            <person name="Getino M."/>
            <person name="Pursley I."/>
            <person name="Horton D.L."/>
            <person name="Alikhan N.F."/>
            <person name="Baker D."/>
            <person name="Gharbi K."/>
            <person name="Hall N."/>
            <person name="Watson M."/>
            <person name="Adriaenssens E.M."/>
            <person name="Foster-Nyarko E."/>
            <person name="Jarju S."/>
            <person name="Secka A."/>
            <person name="Antonio M."/>
            <person name="Oren A."/>
            <person name="Chaudhuri R.R."/>
            <person name="La Ragione R."/>
            <person name="Hildebrand F."/>
            <person name="Pallen M.J."/>
        </authorList>
    </citation>
    <scope>NUCLEOTIDE SEQUENCE</scope>
    <source>
        <strain evidence="1">9264</strain>
    </source>
</reference>
<organism evidence="1 2">
    <name type="scientific">Candidatus Paenalcaligenes intestinipullorum</name>
    <dbReference type="NCBI Taxonomy" id="2838718"/>
    <lineage>
        <taxon>Bacteria</taxon>
        <taxon>Pseudomonadati</taxon>
        <taxon>Pseudomonadota</taxon>
        <taxon>Betaproteobacteria</taxon>
        <taxon>Burkholderiales</taxon>
        <taxon>Alcaligenaceae</taxon>
        <taxon>Paenalcaligenes</taxon>
    </lineage>
</organism>
<dbReference type="AlphaFoldDB" id="A0A9D2U7X4"/>
<dbReference type="InterPro" id="IPR029032">
    <property type="entry name" value="AhpD-like"/>
</dbReference>
<sequence>MSKTETLAQGNDFIDTMVGLSPEHDLYAIRHARSKASTATQGCQTLFFKEDLEGLSLAERYLVAWYIALLSQAPSLAGEYRRQLQHVAVSDQVLMAVEFDRIDDISDARLRELLRFTRILTLTPTHGDRAALQALQDAGLSTPAIIALAQLIGYLSYQVRLVAGLQAMKAFEEGN</sequence>